<reference evidence="6 7" key="1">
    <citation type="submission" date="2023-10" db="EMBL/GenBank/DDBJ databases">
        <title>Noviherbaspirillum sp. CPCC 100848 genome assembly.</title>
        <authorList>
            <person name="Li X.Y."/>
            <person name="Fang X.M."/>
        </authorList>
    </citation>
    <scope>NUCLEOTIDE SEQUENCE [LARGE SCALE GENOMIC DNA]</scope>
    <source>
        <strain evidence="6 7">CPCC 100848</strain>
    </source>
</reference>
<gene>
    <name evidence="6" type="ORF">RY831_12865</name>
</gene>
<dbReference type="SUPFAM" id="SSF46785">
    <property type="entry name" value="Winged helix' DNA-binding domain"/>
    <property type="match status" value="1"/>
</dbReference>
<dbReference type="PRINTS" id="PR00039">
    <property type="entry name" value="HTHLYSR"/>
</dbReference>
<dbReference type="Gene3D" id="3.40.190.10">
    <property type="entry name" value="Periplasmic binding protein-like II"/>
    <property type="match status" value="2"/>
</dbReference>
<keyword evidence="4" id="KW-0804">Transcription</keyword>
<organism evidence="6 7">
    <name type="scientific">Noviherbaspirillum album</name>
    <dbReference type="NCBI Taxonomy" id="3080276"/>
    <lineage>
        <taxon>Bacteria</taxon>
        <taxon>Pseudomonadati</taxon>
        <taxon>Pseudomonadota</taxon>
        <taxon>Betaproteobacteria</taxon>
        <taxon>Burkholderiales</taxon>
        <taxon>Oxalobacteraceae</taxon>
        <taxon>Noviherbaspirillum</taxon>
    </lineage>
</organism>
<name>A0ABU6J8R8_9BURK</name>
<dbReference type="Pfam" id="PF03466">
    <property type="entry name" value="LysR_substrate"/>
    <property type="match status" value="1"/>
</dbReference>
<dbReference type="InterPro" id="IPR036388">
    <property type="entry name" value="WH-like_DNA-bd_sf"/>
</dbReference>
<comment type="caution">
    <text evidence="6">The sequence shown here is derived from an EMBL/GenBank/DDBJ whole genome shotgun (WGS) entry which is preliminary data.</text>
</comment>
<keyword evidence="2" id="KW-0805">Transcription regulation</keyword>
<dbReference type="PROSITE" id="PS50931">
    <property type="entry name" value="HTH_LYSR"/>
    <property type="match status" value="1"/>
</dbReference>
<evidence type="ECO:0000256" key="4">
    <source>
        <dbReference type="ARBA" id="ARBA00023163"/>
    </source>
</evidence>
<sequence length="296" mass="33121">MEFRHLKYFVVLAEELHFGRAAKRLAISQPPLSLNIQQLESSLGASLFERNSKSVKLTPAGVAFREVALRLLAEAAEGEERVRQIAKGAGSRVRVGIVGSMLFRGLPERLKAFQKLHPRVEVVLSEGNSSEQVDALLRGQVDLAFVHTERIPRELSRSIYVSEPFLCCLPSSHRQATADSVDLRKLSAEPLVMFSRSASPDYYERVLSLCEEQGFQPAVRHEVRHWLSVVSLVSKEMGIALVPQALSRAGISGVRFLPIGPSKHRSEVFLVWNDRQMPEILPLLMKVLTDEDEGNY</sequence>
<proteinExistence type="inferred from homology"/>
<keyword evidence="3" id="KW-0238">DNA-binding</keyword>
<protein>
    <submittedName>
        <fullName evidence="6">LysR family transcriptional regulator</fullName>
    </submittedName>
</protein>
<accession>A0ABU6J8R8</accession>
<dbReference type="PANTHER" id="PTHR30346">
    <property type="entry name" value="TRANSCRIPTIONAL DUAL REGULATOR HCAR-RELATED"/>
    <property type="match status" value="1"/>
</dbReference>
<dbReference type="InterPro" id="IPR005119">
    <property type="entry name" value="LysR_subst-bd"/>
</dbReference>
<evidence type="ECO:0000256" key="3">
    <source>
        <dbReference type="ARBA" id="ARBA00023125"/>
    </source>
</evidence>
<feature type="domain" description="HTH lysR-type" evidence="5">
    <location>
        <begin position="1"/>
        <end position="58"/>
    </location>
</feature>
<evidence type="ECO:0000256" key="1">
    <source>
        <dbReference type="ARBA" id="ARBA00009437"/>
    </source>
</evidence>
<dbReference type="EMBL" id="JAWIIV010000009">
    <property type="protein sequence ID" value="MEC4720047.1"/>
    <property type="molecule type" value="Genomic_DNA"/>
</dbReference>
<comment type="similarity">
    <text evidence="1">Belongs to the LysR transcriptional regulatory family.</text>
</comment>
<dbReference type="InterPro" id="IPR000847">
    <property type="entry name" value="LysR_HTH_N"/>
</dbReference>
<evidence type="ECO:0000313" key="7">
    <source>
        <dbReference type="Proteomes" id="UP001352263"/>
    </source>
</evidence>
<dbReference type="InterPro" id="IPR036390">
    <property type="entry name" value="WH_DNA-bd_sf"/>
</dbReference>
<dbReference type="Gene3D" id="1.10.10.10">
    <property type="entry name" value="Winged helix-like DNA-binding domain superfamily/Winged helix DNA-binding domain"/>
    <property type="match status" value="1"/>
</dbReference>
<keyword evidence="7" id="KW-1185">Reference proteome</keyword>
<evidence type="ECO:0000259" key="5">
    <source>
        <dbReference type="PROSITE" id="PS50931"/>
    </source>
</evidence>
<dbReference type="Pfam" id="PF00126">
    <property type="entry name" value="HTH_1"/>
    <property type="match status" value="1"/>
</dbReference>
<evidence type="ECO:0000256" key="2">
    <source>
        <dbReference type="ARBA" id="ARBA00023015"/>
    </source>
</evidence>
<evidence type="ECO:0000313" key="6">
    <source>
        <dbReference type="EMBL" id="MEC4720047.1"/>
    </source>
</evidence>
<dbReference type="PANTHER" id="PTHR30346:SF0">
    <property type="entry name" value="HCA OPERON TRANSCRIPTIONAL ACTIVATOR HCAR"/>
    <property type="match status" value="1"/>
</dbReference>
<dbReference type="Proteomes" id="UP001352263">
    <property type="component" value="Unassembled WGS sequence"/>
</dbReference>
<dbReference type="RefSeq" id="WP_326506762.1">
    <property type="nucleotide sequence ID" value="NZ_JAWIIV010000009.1"/>
</dbReference>
<dbReference type="SUPFAM" id="SSF53850">
    <property type="entry name" value="Periplasmic binding protein-like II"/>
    <property type="match status" value="1"/>
</dbReference>